<protein>
    <submittedName>
        <fullName evidence="1">Uncharacterized protein</fullName>
    </submittedName>
</protein>
<organism evidence="1 2">
    <name type="scientific">Tanacetum coccineum</name>
    <dbReference type="NCBI Taxonomy" id="301880"/>
    <lineage>
        <taxon>Eukaryota</taxon>
        <taxon>Viridiplantae</taxon>
        <taxon>Streptophyta</taxon>
        <taxon>Embryophyta</taxon>
        <taxon>Tracheophyta</taxon>
        <taxon>Spermatophyta</taxon>
        <taxon>Magnoliopsida</taxon>
        <taxon>eudicotyledons</taxon>
        <taxon>Gunneridae</taxon>
        <taxon>Pentapetalae</taxon>
        <taxon>asterids</taxon>
        <taxon>campanulids</taxon>
        <taxon>Asterales</taxon>
        <taxon>Asteraceae</taxon>
        <taxon>Asteroideae</taxon>
        <taxon>Anthemideae</taxon>
        <taxon>Anthemidinae</taxon>
        <taxon>Tanacetum</taxon>
    </lineage>
</organism>
<proteinExistence type="predicted"/>
<sequence length="71" mass="8124">MDFLEFYKELEAELFGAGSKLMGLQLLQLELRLGKTPSSSFRPVKSVEILWQFWSSSSLRVSLTHDGSWSK</sequence>
<gene>
    <name evidence="1" type="ORF">Tco_0875454</name>
</gene>
<dbReference type="Proteomes" id="UP001151760">
    <property type="component" value="Unassembled WGS sequence"/>
</dbReference>
<name>A0ABQ5BQ90_9ASTR</name>
<reference evidence="1" key="1">
    <citation type="journal article" date="2022" name="Int. J. Mol. Sci.">
        <title>Draft Genome of Tanacetum Coccineum: Genomic Comparison of Closely Related Tanacetum-Family Plants.</title>
        <authorList>
            <person name="Yamashiro T."/>
            <person name="Shiraishi A."/>
            <person name="Nakayama K."/>
            <person name="Satake H."/>
        </authorList>
    </citation>
    <scope>NUCLEOTIDE SEQUENCE</scope>
</reference>
<keyword evidence="2" id="KW-1185">Reference proteome</keyword>
<reference evidence="1" key="2">
    <citation type="submission" date="2022-01" db="EMBL/GenBank/DDBJ databases">
        <authorList>
            <person name="Yamashiro T."/>
            <person name="Shiraishi A."/>
            <person name="Satake H."/>
            <person name="Nakayama K."/>
        </authorList>
    </citation>
    <scope>NUCLEOTIDE SEQUENCE</scope>
</reference>
<comment type="caution">
    <text evidence="1">The sequence shown here is derived from an EMBL/GenBank/DDBJ whole genome shotgun (WGS) entry which is preliminary data.</text>
</comment>
<evidence type="ECO:0000313" key="1">
    <source>
        <dbReference type="EMBL" id="GJT16748.1"/>
    </source>
</evidence>
<accession>A0ABQ5BQ90</accession>
<dbReference type="EMBL" id="BQNB010013501">
    <property type="protein sequence ID" value="GJT16748.1"/>
    <property type="molecule type" value="Genomic_DNA"/>
</dbReference>
<evidence type="ECO:0000313" key="2">
    <source>
        <dbReference type="Proteomes" id="UP001151760"/>
    </source>
</evidence>